<accession>A0A1G2GWN7</accession>
<dbReference type="InterPro" id="IPR050812">
    <property type="entry name" value="Preph/Arog_dehydrog"/>
</dbReference>
<sequence length="360" mass="39725">MKIAVIGAKGTVGGALVEHFGFLGHDVLSVDRNTTHKLKDAAAEADIVFIVTLPIEGVAFLAAEAASVMRPKTLLIHGTSVEQPVHDRIDIQKILAMDIALCHLHFHFRPEIPLSRTLFGQHITLSGYGDGVCVGGRWSTWIWEQFVPFRSIIHRLKEDGEHDELTAVSQLIHMVVAALVSETWNHFSLPIVQKAAEIGGPPCKLLTRAVLRTGLGGRVTESILYNHPLAPRLLGVFRRTLDYIEKSVARREQDAINKLLTKGRTIMESVNLDSWDDSTARLARLEADTNQTCFVFCFPPEKNSAGLLARVLKEFDERGVDKTTTVAQVNPDGGCTFIIGVREQNVPALEAERAVRAYIS</sequence>
<dbReference type="EMBL" id="MHNW01000007">
    <property type="protein sequence ID" value="OGZ54381.1"/>
    <property type="molecule type" value="Genomic_DNA"/>
</dbReference>
<dbReference type="STRING" id="1802126.A3B25_01815"/>
<evidence type="ECO:0000313" key="3">
    <source>
        <dbReference type="Proteomes" id="UP000179106"/>
    </source>
</evidence>
<proteinExistence type="predicted"/>
<dbReference type="Proteomes" id="UP000179106">
    <property type="component" value="Unassembled WGS sequence"/>
</dbReference>
<dbReference type="GO" id="GO:0008977">
    <property type="term" value="F:prephenate dehydrogenase (NAD+) activity"/>
    <property type="evidence" value="ECO:0007669"/>
    <property type="project" value="TreeGrafter"/>
</dbReference>
<dbReference type="GO" id="GO:0070403">
    <property type="term" value="F:NAD+ binding"/>
    <property type="evidence" value="ECO:0007669"/>
    <property type="project" value="TreeGrafter"/>
</dbReference>
<reference evidence="2 3" key="1">
    <citation type="journal article" date="2016" name="Nat. Commun.">
        <title>Thousands of microbial genomes shed light on interconnected biogeochemical processes in an aquifer system.</title>
        <authorList>
            <person name="Anantharaman K."/>
            <person name="Brown C.T."/>
            <person name="Hug L.A."/>
            <person name="Sharon I."/>
            <person name="Castelle C.J."/>
            <person name="Probst A.J."/>
            <person name="Thomas B.C."/>
            <person name="Singh A."/>
            <person name="Wilkins M.J."/>
            <person name="Karaoz U."/>
            <person name="Brodie E.L."/>
            <person name="Williams K.H."/>
            <person name="Hubbard S.S."/>
            <person name="Banfield J.F."/>
        </authorList>
    </citation>
    <scope>NUCLEOTIDE SEQUENCE [LARGE SCALE GENOMIC DNA]</scope>
</reference>
<dbReference type="SUPFAM" id="SSF51735">
    <property type="entry name" value="NAD(P)-binding Rossmann-fold domains"/>
    <property type="match status" value="1"/>
</dbReference>
<keyword evidence="1" id="KW-0560">Oxidoreductase</keyword>
<dbReference type="PANTHER" id="PTHR21363">
    <property type="entry name" value="PREPHENATE DEHYDROGENASE"/>
    <property type="match status" value="1"/>
</dbReference>
<comment type="caution">
    <text evidence="2">The sequence shown here is derived from an EMBL/GenBank/DDBJ whole genome shotgun (WGS) entry which is preliminary data.</text>
</comment>
<name>A0A1G2GWN7_9BACT</name>
<dbReference type="InterPro" id="IPR036291">
    <property type="entry name" value="NAD(P)-bd_dom_sf"/>
</dbReference>
<dbReference type="AlphaFoldDB" id="A0A1G2GWN7"/>
<dbReference type="PANTHER" id="PTHR21363:SF0">
    <property type="entry name" value="PREPHENATE DEHYDROGENASE [NADP(+)]"/>
    <property type="match status" value="1"/>
</dbReference>
<evidence type="ECO:0008006" key="4">
    <source>
        <dbReference type="Google" id="ProtNLM"/>
    </source>
</evidence>
<dbReference type="Gene3D" id="3.40.50.720">
    <property type="entry name" value="NAD(P)-binding Rossmann-like Domain"/>
    <property type="match status" value="1"/>
</dbReference>
<gene>
    <name evidence="2" type="ORF">A3B25_01815</name>
</gene>
<dbReference type="GO" id="GO:0006571">
    <property type="term" value="P:tyrosine biosynthetic process"/>
    <property type="evidence" value="ECO:0007669"/>
    <property type="project" value="TreeGrafter"/>
</dbReference>
<evidence type="ECO:0000256" key="1">
    <source>
        <dbReference type="ARBA" id="ARBA00023002"/>
    </source>
</evidence>
<evidence type="ECO:0000313" key="2">
    <source>
        <dbReference type="EMBL" id="OGZ54381.1"/>
    </source>
</evidence>
<organism evidence="2 3">
    <name type="scientific">Candidatus Ryanbacteria bacterium RIFCSPLOWO2_01_FULL_48_26</name>
    <dbReference type="NCBI Taxonomy" id="1802126"/>
    <lineage>
        <taxon>Bacteria</taxon>
        <taxon>Candidatus Ryaniibacteriota</taxon>
    </lineage>
</organism>
<protein>
    <recommendedName>
        <fullName evidence="4">Prephenate/arogenate dehydrogenase domain-containing protein</fullName>
    </recommendedName>
</protein>